<keyword evidence="1" id="KW-0040">ANK repeat</keyword>
<gene>
    <name evidence="2" type="ORF">QBC41DRAFT_120793</name>
</gene>
<dbReference type="PROSITE" id="PS50088">
    <property type="entry name" value="ANK_REPEAT"/>
    <property type="match status" value="1"/>
</dbReference>
<dbReference type="SUPFAM" id="SSF48403">
    <property type="entry name" value="Ankyrin repeat"/>
    <property type="match status" value="1"/>
</dbReference>
<feature type="repeat" description="ANK" evidence="1">
    <location>
        <begin position="130"/>
        <end position="162"/>
    </location>
</feature>
<proteinExistence type="predicted"/>
<dbReference type="AlphaFoldDB" id="A0AA39ZD83"/>
<evidence type="ECO:0000256" key="1">
    <source>
        <dbReference type="PROSITE-ProRule" id="PRU00023"/>
    </source>
</evidence>
<dbReference type="Gene3D" id="1.25.40.20">
    <property type="entry name" value="Ankyrin repeat-containing domain"/>
    <property type="match status" value="1"/>
</dbReference>
<dbReference type="EMBL" id="JAULSY010000054">
    <property type="protein sequence ID" value="KAK0668608.1"/>
    <property type="molecule type" value="Genomic_DNA"/>
</dbReference>
<comment type="caution">
    <text evidence="2">The sequence shown here is derived from an EMBL/GenBank/DDBJ whole genome shotgun (WGS) entry which is preliminary data.</text>
</comment>
<dbReference type="Proteomes" id="UP001174997">
    <property type="component" value="Unassembled WGS sequence"/>
</dbReference>
<dbReference type="SMART" id="SM00248">
    <property type="entry name" value="ANK"/>
    <property type="match status" value="2"/>
</dbReference>
<name>A0AA39ZD83_9PEZI</name>
<sequence>MSSSQNPDSSMDSFSYQYGSFDFAQPVFDPFSQPNQHAWDFPQGLGYNLIDHQSNNHTKVTQANKPGDEVNHLTNAGTGRTSTHVLSSSSGRSSQFIKQSIHQAILSSNLPACRLLISHDPTCVNLVSKDGETCAFLAADGGYINILRLLVKHNIDLNQRTAGGCPSI</sequence>
<keyword evidence="3" id="KW-1185">Reference proteome</keyword>
<reference evidence="2" key="1">
    <citation type="submission" date="2023-06" db="EMBL/GenBank/DDBJ databases">
        <title>Genome-scale phylogeny and comparative genomics of the fungal order Sordariales.</title>
        <authorList>
            <consortium name="Lawrence Berkeley National Laboratory"/>
            <person name="Hensen N."/>
            <person name="Bonometti L."/>
            <person name="Westerberg I."/>
            <person name="Brannstrom I.O."/>
            <person name="Guillou S."/>
            <person name="Cros-Aarteil S."/>
            <person name="Calhoun S."/>
            <person name="Haridas S."/>
            <person name="Kuo A."/>
            <person name="Mondo S."/>
            <person name="Pangilinan J."/>
            <person name="Riley R."/>
            <person name="Labutti K."/>
            <person name="Andreopoulos B."/>
            <person name="Lipzen A."/>
            <person name="Chen C."/>
            <person name="Yanf M."/>
            <person name="Daum C."/>
            <person name="Ng V."/>
            <person name="Clum A."/>
            <person name="Steindorff A."/>
            <person name="Ohm R."/>
            <person name="Martin F."/>
            <person name="Silar P."/>
            <person name="Natvig D."/>
            <person name="Lalanne C."/>
            <person name="Gautier V."/>
            <person name="Ament-Velasquez S.L."/>
            <person name="Kruys A."/>
            <person name="Hutchinson M.I."/>
            <person name="Powell A.J."/>
            <person name="Barry K."/>
            <person name="Miller A.N."/>
            <person name="Grigoriev I.V."/>
            <person name="Debuchy R."/>
            <person name="Gladieux P."/>
            <person name="Thoren M.H."/>
            <person name="Johannesson H."/>
        </authorList>
    </citation>
    <scope>NUCLEOTIDE SEQUENCE</scope>
    <source>
        <strain evidence="2">CBS 307.81</strain>
    </source>
</reference>
<dbReference type="InterPro" id="IPR036770">
    <property type="entry name" value="Ankyrin_rpt-contain_sf"/>
</dbReference>
<accession>A0AA39ZD83</accession>
<evidence type="ECO:0000313" key="2">
    <source>
        <dbReference type="EMBL" id="KAK0668608.1"/>
    </source>
</evidence>
<organism evidence="2 3">
    <name type="scientific">Cercophora samala</name>
    <dbReference type="NCBI Taxonomy" id="330535"/>
    <lineage>
        <taxon>Eukaryota</taxon>
        <taxon>Fungi</taxon>
        <taxon>Dikarya</taxon>
        <taxon>Ascomycota</taxon>
        <taxon>Pezizomycotina</taxon>
        <taxon>Sordariomycetes</taxon>
        <taxon>Sordariomycetidae</taxon>
        <taxon>Sordariales</taxon>
        <taxon>Lasiosphaeriaceae</taxon>
        <taxon>Cercophora</taxon>
    </lineage>
</organism>
<dbReference type="InterPro" id="IPR002110">
    <property type="entry name" value="Ankyrin_rpt"/>
</dbReference>
<dbReference type="Pfam" id="PF12796">
    <property type="entry name" value="Ank_2"/>
    <property type="match status" value="1"/>
</dbReference>
<protein>
    <submittedName>
        <fullName evidence="2">Uncharacterized protein</fullName>
    </submittedName>
</protein>
<evidence type="ECO:0000313" key="3">
    <source>
        <dbReference type="Proteomes" id="UP001174997"/>
    </source>
</evidence>